<keyword evidence="4 12" id="KW-0460">Magnesium</keyword>
<proteinExistence type="inferred from homology"/>
<feature type="binding site" evidence="13">
    <location>
        <position position="593"/>
    </location>
    <ligand>
        <name>NADP(+)</name>
        <dbReference type="ChEBI" id="CHEBI:58349"/>
    </ligand>
</feature>
<dbReference type="PANTHER" id="PTHR36999:SF1">
    <property type="entry name" value="ISOCITRATE DEHYDROGENASE (NADP(+))"/>
    <property type="match status" value="1"/>
</dbReference>
<dbReference type="PIRSF" id="PIRSF009407">
    <property type="entry name" value="IDH_monmr"/>
    <property type="match status" value="1"/>
</dbReference>
<evidence type="ECO:0000256" key="13">
    <source>
        <dbReference type="PIRSR" id="PIRSR009407-4"/>
    </source>
</evidence>
<feature type="binding site" evidence="11">
    <location>
        <position position="148"/>
    </location>
    <ligand>
        <name>D-threo-isocitrate</name>
        <dbReference type="ChEBI" id="CHEBI:15562"/>
    </ligand>
</feature>
<evidence type="ECO:0000256" key="6">
    <source>
        <dbReference type="ARBA" id="ARBA00023002"/>
    </source>
</evidence>
<dbReference type="Pfam" id="PF03971">
    <property type="entry name" value="IDH"/>
    <property type="match status" value="1"/>
</dbReference>
<name>A0A0M9WQC0_RHORH</name>
<dbReference type="PATRIC" id="fig|1441923.3.peg.505"/>
<dbReference type="NCBIfam" id="TIGR00178">
    <property type="entry name" value="monomer_idh"/>
    <property type="match status" value="1"/>
</dbReference>
<evidence type="ECO:0000256" key="3">
    <source>
        <dbReference type="ARBA" id="ARBA00022723"/>
    </source>
</evidence>
<dbReference type="Gene3D" id="3.40.718.10">
    <property type="entry name" value="Isopropylmalate Dehydrogenase"/>
    <property type="match status" value="1"/>
</dbReference>
<reference evidence="15" key="2">
    <citation type="submission" date="2015-01" db="EMBL/GenBank/DDBJ databases">
        <title>Draft genome sequence of potential hydrocarbon metabolising strain of Rhodococcus rhodochrous.</title>
        <authorList>
            <person name="Aggarwal R.K."/>
            <person name="Dawar C."/>
        </authorList>
    </citation>
    <scope>NUCLEOTIDE SEQUENCE [LARGE SCALE GENOMIC DNA]</scope>
    <source>
        <strain evidence="15">KG-21</strain>
    </source>
</reference>
<evidence type="ECO:0000256" key="11">
    <source>
        <dbReference type="PIRSR" id="PIRSR009407-2"/>
    </source>
</evidence>
<dbReference type="AlphaFoldDB" id="A0A0M9WQC0"/>
<reference evidence="14 15" key="1">
    <citation type="journal article" date="2015" name="Genome Announc.">
        <title>Draft Genome Sequence of Rhodococcus rhodochrous Strain KG-21, a Soil Isolate from Oil Fields of Krishna-Godavari Basin, India.</title>
        <authorList>
            <person name="Dawar C."/>
            <person name="Aggarwal R.K."/>
        </authorList>
    </citation>
    <scope>NUCLEOTIDE SEQUENCE [LARGE SCALE GENOMIC DNA]</scope>
    <source>
        <strain evidence="14 15">KG-21</strain>
    </source>
</reference>
<protein>
    <recommendedName>
        <fullName evidence="9">Isocitrate dehydrogenase [NADP]</fullName>
        <ecNumber evidence="9">1.1.1.42</ecNumber>
    </recommendedName>
    <alternativeName>
        <fullName evidence="9">Oxalosuccinate decarboxylase</fullName>
    </alternativeName>
</protein>
<comment type="cofactor">
    <cofactor evidence="12">
        <name>Mg(2+)</name>
        <dbReference type="ChEBI" id="CHEBI:18420"/>
    </cofactor>
    <cofactor evidence="12">
        <name>Mn(2+)</name>
        <dbReference type="ChEBI" id="CHEBI:29035"/>
    </cofactor>
    <text evidence="12">Binds 1 Mg(2+) or Mn(2+) ion per subunit.</text>
</comment>
<evidence type="ECO:0000256" key="1">
    <source>
        <dbReference type="ARBA" id="ARBA00022435"/>
    </source>
</evidence>
<gene>
    <name evidence="14" type="ORF">Z051_02345</name>
</gene>
<evidence type="ECO:0000313" key="14">
    <source>
        <dbReference type="EMBL" id="KOS57631.1"/>
    </source>
</evidence>
<dbReference type="GO" id="GO:0004450">
    <property type="term" value="F:isocitrate dehydrogenase (NADP+) activity"/>
    <property type="evidence" value="ECO:0007669"/>
    <property type="project" value="UniProtKB-EC"/>
</dbReference>
<comment type="similarity">
    <text evidence="8 9">Belongs to the monomeric-type IDH family.</text>
</comment>
<comment type="catalytic activity">
    <reaction evidence="7 9">
        <text>D-threo-isocitrate + NADP(+) = 2-oxoglutarate + CO2 + NADPH</text>
        <dbReference type="Rhea" id="RHEA:19629"/>
        <dbReference type="ChEBI" id="CHEBI:15562"/>
        <dbReference type="ChEBI" id="CHEBI:16526"/>
        <dbReference type="ChEBI" id="CHEBI:16810"/>
        <dbReference type="ChEBI" id="CHEBI:57783"/>
        <dbReference type="ChEBI" id="CHEBI:58349"/>
        <dbReference type="EC" id="1.1.1.42"/>
    </reaction>
</comment>
<evidence type="ECO:0000256" key="2">
    <source>
        <dbReference type="ARBA" id="ARBA00022532"/>
    </source>
</evidence>
<dbReference type="SUPFAM" id="SSF53659">
    <property type="entry name" value="Isocitrate/Isopropylmalate dehydrogenase-like"/>
    <property type="match status" value="1"/>
</dbReference>
<comment type="caution">
    <text evidence="14">The sequence shown here is derived from an EMBL/GenBank/DDBJ whole genome shotgun (WGS) entry which is preliminary data.</text>
</comment>
<evidence type="ECO:0000256" key="8">
    <source>
        <dbReference type="ARBA" id="ARBA00046318"/>
    </source>
</evidence>
<keyword evidence="3 12" id="KW-0479">Metal-binding</keyword>
<evidence type="ECO:0000256" key="4">
    <source>
        <dbReference type="ARBA" id="ARBA00022842"/>
    </source>
</evidence>
<evidence type="ECO:0000256" key="7">
    <source>
        <dbReference type="ARBA" id="ARBA00023554"/>
    </source>
</evidence>
<dbReference type="Proteomes" id="UP000037712">
    <property type="component" value="Unassembled WGS sequence"/>
</dbReference>
<keyword evidence="2 9" id="KW-0816">Tricarboxylic acid cycle</keyword>
<feature type="binding site" evidence="12">
    <location>
        <position position="353"/>
    </location>
    <ligand>
        <name>Mg(2+)</name>
        <dbReference type="ChEBI" id="CHEBI:18420"/>
    </ligand>
</feature>
<feature type="binding site" evidence="12">
    <location>
        <position position="552"/>
    </location>
    <ligand>
        <name>Mg(2+)</name>
        <dbReference type="ChEBI" id="CHEBI:18420"/>
    </ligand>
</feature>
<evidence type="ECO:0000256" key="10">
    <source>
        <dbReference type="PIRSR" id="PIRSR009407-1"/>
    </source>
</evidence>
<dbReference type="InterPro" id="IPR004436">
    <property type="entry name" value="Isocitrate_DH_NADP_mono"/>
</dbReference>
<evidence type="ECO:0000256" key="9">
    <source>
        <dbReference type="PIRNR" id="PIRNR009407"/>
    </source>
</evidence>
<sequence>MSADKQSTIIYTLTDEAPLLATYAFLPIVRTFAGAAGIEIESSDISVPARILAEFPDRLTEEQRVPDNLAELGRLTQLAETNIIKLPNISASVPQLLAAIKELQGKGYQVPDFPDAPKTEEERAIRERYGKILGSAVNPVLREGNSDRRAPRAVKEYARKHPHSMGEWSMASRSHVAHMRHGDFYHGEKSMTLDRPRKVRMELVTEGGETIVLKPEVDLGEGDIMDSMFMSKTALLDFYEEQMEDARKTGVMFSLHVKATMMKVSHPIVFGHAVKTFYKDAFAKHQKLFDELGVNVNNGLGDLYDKIETLPSTQRDEINQDLHNCHEHRPELAMVDSARGISNFHSPSDVIVDASMPAMIRSGGKMYGADGRPKDVKAVMPESTFARIYQEIINFCKTNGAFDPTTMGTVPNVGLMAQKAEEYGSHDKTFEIPEQGEANFVDVDTGEVLLTQHVEAGDIWRMCTVKDAPVRDWVKLAVTRARNSGMPVLFWLDPYRPHENELIKKVELYLQDHDTEGLDIQIMSQVRSMRYTLERLIRGMDTIAATGNILRDYLTDLFPILELGTSAKMLSIVPLMAGGGLYETGAGGSAPKHVKQLVEENHLRWDSLGEFLALAVSLEDLGIKTGNERAKILATTLDAATGKLLETNKSPSRKTGELDNRGSQFYLAMYWAQELAAQTEDPELAEQFAPLAEALARDEDTIVRELIEVQGAPVDIGGYYKPDRDKTVAVMRPSQTLNTALAAVNPESGTAP</sequence>
<organism evidence="14 15">
    <name type="scientific">Rhodococcus rhodochrous KG-21</name>
    <dbReference type="NCBI Taxonomy" id="1441923"/>
    <lineage>
        <taxon>Bacteria</taxon>
        <taxon>Bacillati</taxon>
        <taxon>Actinomycetota</taxon>
        <taxon>Actinomycetes</taxon>
        <taxon>Mycobacteriales</taxon>
        <taxon>Nocardiaceae</taxon>
        <taxon>Rhodococcus</taxon>
    </lineage>
</organism>
<keyword evidence="1 9" id="KW-0329">Glyoxylate bypass</keyword>
<dbReference type="RefSeq" id="WP_054371212.1">
    <property type="nucleotide sequence ID" value="NZ_AZYO01000003.1"/>
</dbReference>
<keyword evidence="5 9" id="KW-0521">NADP</keyword>
<dbReference type="PANTHER" id="PTHR36999">
    <property type="entry name" value="ISOCITRATE DEHYDROGENASE [NADP]"/>
    <property type="match status" value="1"/>
</dbReference>
<feature type="binding site" evidence="13">
    <location>
        <begin position="85"/>
        <end position="90"/>
    </location>
    <ligand>
        <name>NADP(+)</name>
        <dbReference type="ChEBI" id="CHEBI:58349"/>
    </ligand>
</feature>
<feature type="site" description="Critical for catalysis" evidence="10">
    <location>
        <position position="258"/>
    </location>
</feature>
<feature type="binding site" evidence="13">
    <location>
        <begin position="588"/>
        <end position="589"/>
    </location>
    <ligand>
        <name>NADP(+)</name>
        <dbReference type="ChEBI" id="CHEBI:58349"/>
    </ligand>
</feature>
<feature type="site" description="Critical for catalysis" evidence="10">
    <location>
        <position position="423"/>
    </location>
</feature>
<evidence type="ECO:0000256" key="12">
    <source>
        <dbReference type="PIRSR" id="PIRSR009407-3"/>
    </source>
</evidence>
<feature type="binding site" evidence="11">
    <location>
        <position position="551"/>
    </location>
    <ligand>
        <name>D-threo-isocitrate</name>
        <dbReference type="ChEBI" id="CHEBI:15562"/>
    </ligand>
</feature>
<evidence type="ECO:0000256" key="5">
    <source>
        <dbReference type="ARBA" id="ARBA00022857"/>
    </source>
</evidence>
<feature type="binding site" evidence="11">
    <location>
        <begin position="135"/>
        <end position="142"/>
    </location>
    <ligand>
        <name>substrate</name>
    </ligand>
</feature>
<dbReference type="GO" id="GO:0006099">
    <property type="term" value="P:tricarboxylic acid cycle"/>
    <property type="evidence" value="ECO:0007669"/>
    <property type="project" value="UniProtKB-KW"/>
</dbReference>
<feature type="binding site" evidence="13">
    <location>
        <position position="653"/>
    </location>
    <ligand>
        <name>NADP(+)</name>
        <dbReference type="ChEBI" id="CHEBI:58349"/>
    </ligand>
</feature>
<evidence type="ECO:0000313" key="15">
    <source>
        <dbReference type="Proteomes" id="UP000037712"/>
    </source>
</evidence>
<dbReference type="EC" id="1.1.1.42" evidence="9"/>
<dbReference type="EMBL" id="AZYO01000003">
    <property type="protein sequence ID" value="KOS57631.1"/>
    <property type="molecule type" value="Genomic_DNA"/>
</dbReference>
<feature type="binding site" evidence="13">
    <location>
        <position position="138"/>
    </location>
    <ligand>
        <name>NADP(+)</name>
        <dbReference type="ChEBI" id="CHEBI:58349"/>
    </ligand>
</feature>
<accession>A0A0M9WQC0</accession>
<dbReference type="GO" id="GO:0006097">
    <property type="term" value="P:glyoxylate cycle"/>
    <property type="evidence" value="ECO:0007669"/>
    <property type="project" value="UniProtKB-KW"/>
</dbReference>
<feature type="binding site" evidence="12">
    <location>
        <position position="556"/>
    </location>
    <ligand>
        <name>Mg(2+)</name>
        <dbReference type="ChEBI" id="CHEBI:18420"/>
    </ligand>
</feature>
<keyword evidence="6 9" id="KW-0560">Oxidoreductase</keyword>
<feature type="binding site" evidence="13">
    <location>
        <begin position="604"/>
        <end position="606"/>
    </location>
    <ligand>
        <name>NADP(+)</name>
        <dbReference type="ChEBI" id="CHEBI:58349"/>
    </ligand>
</feature>
<dbReference type="GO" id="GO:0046872">
    <property type="term" value="F:metal ion binding"/>
    <property type="evidence" value="ECO:0007669"/>
    <property type="project" value="UniProtKB-KW"/>
</dbReference>